<dbReference type="PROSITE" id="PS51192">
    <property type="entry name" value="HELICASE_ATP_BIND_1"/>
    <property type="match status" value="1"/>
</dbReference>
<dbReference type="PANTHER" id="PTHR30195">
    <property type="entry name" value="TYPE I SITE-SPECIFIC DEOXYRIBONUCLEASE PROTEIN SUBUNIT M AND R"/>
    <property type="match status" value="1"/>
</dbReference>
<feature type="domain" description="Helicase ATP-binding" evidence="12">
    <location>
        <begin position="306"/>
        <end position="482"/>
    </location>
</feature>
<dbReference type="CDD" id="cd18800">
    <property type="entry name" value="SF2_C_EcoR124I-like"/>
    <property type="match status" value="1"/>
</dbReference>
<dbReference type="InterPro" id="IPR014001">
    <property type="entry name" value="Helicase_ATP-bd"/>
</dbReference>
<evidence type="ECO:0000256" key="11">
    <source>
        <dbReference type="RuleBase" id="RU364115"/>
    </source>
</evidence>
<evidence type="ECO:0000256" key="3">
    <source>
        <dbReference type="ARBA" id="ARBA00011296"/>
    </source>
</evidence>
<evidence type="ECO:0000256" key="7">
    <source>
        <dbReference type="ARBA" id="ARBA00022759"/>
    </source>
</evidence>
<dbReference type="Pfam" id="PF11867">
    <property type="entry name" value="T1RH-like_C"/>
    <property type="match status" value="1"/>
</dbReference>
<dbReference type="InterPro" id="IPR021810">
    <property type="entry name" value="T1RH-like_C"/>
</dbReference>
<dbReference type="Gene3D" id="3.90.1570.50">
    <property type="match status" value="1"/>
</dbReference>
<protein>
    <recommendedName>
        <fullName evidence="11">Type I restriction enzyme endonuclease subunit</fullName>
        <shortName evidence="11">R protein</shortName>
        <ecNumber evidence="11">3.1.21.3</ecNumber>
    </recommendedName>
</protein>
<evidence type="ECO:0000256" key="2">
    <source>
        <dbReference type="ARBA" id="ARBA00008598"/>
    </source>
</evidence>
<keyword evidence="8 11" id="KW-0378">Hydrolase</keyword>
<dbReference type="Proteomes" id="UP001501303">
    <property type="component" value="Unassembled WGS sequence"/>
</dbReference>
<keyword evidence="9 11" id="KW-0067">ATP-binding</keyword>
<dbReference type="Gene3D" id="3.40.50.300">
    <property type="entry name" value="P-loop containing nucleotide triphosphate hydrolases"/>
    <property type="match status" value="2"/>
</dbReference>
<keyword evidence="5 11" id="KW-0547">Nucleotide-binding</keyword>
<evidence type="ECO:0000256" key="8">
    <source>
        <dbReference type="ARBA" id="ARBA00022801"/>
    </source>
</evidence>
<comment type="similarity">
    <text evidence="2 11">Belongs to the HsdR family.</text>
</comment>
<dbReference type="InterPro" id="IPR040980">
    <property type="entry name" value="SWI2_SNF2"/>
</dbReference>
<dbReference type="Pfam" id="PF22679">
    <property type="entry name" value="T1R_D3-like"/>
    <property type="match status" value="1"/>
</dbReference>
<dbReference type="SUPFAM" id="SSF52540">
    <property type="entry name" value="P-loop containing nucleoside triphosphate hydrolases"/>
    <property type="match status" value="2"/>
</dbReference>
<dbReference type="NCBIfam" id="TIGR00348">
    <property type="entry name" value="hsdR"/>
    <property type="match status" value="1"/>
</dbReference>
<evidence type="ECO:0000256" key="10">
    <source>
        <dbReference type="ARBA" id="ARBA00023125"/>
    </source>
</evidence>
<dbReference type="CDD" id="cd22332">
    <property type="entry name" value="HsdR_N"/>
    <property type="match status" value="1"/>
</dbReference>
<comment type="catalytic activity">
    <reaction evidence="1 11">
        <text>Endonucleolytic cleavage of DNA to give random double-stranded fragments with terminal 5'-phosphates, ATP is simultaneously hydrolyzed.</text>
        <dbReference type="EC" id="3.1.21.3"/>
    </reaction>
</comment>
<gene>
    <name evidence="13" type="ORF">GCM10009716_38770</name>
</gene>
<name>A0ABP5B0U6_9ACTN</name>
<keyword evidence="7 13" id="KW-0255">Endonuclease</keyword>
<dbReference type="EMBL" id="BAAAMJ010000046">
    <property type="protein sequence ID" value="GAA1926946.1"/>
    <property type="molecule type" value="Genomic_DNA"/>
</dbReference>
<comment type="subunit">
    <text evidence="3 11">The type I restriction/modification system is composed of three polypeptides R, M and S.</text>
</comment>
<evidence type="ECO:0000256" key="1">
    <source>
        <dbReference type="ARBA" id="ARBA00000851"/>
    </source>
</evidence>
<keyword evidence="14" id="KW-1185">Reference proteome</keyword>
<evidence type="ECO:0000256" key="5">
    <source>
        <dbReference type="ARBA" id="ARBA00022741"/>
    </source>
</evidence>
<dbReference type="InterPro" id="IPR027417">
    <property type="entry name" value="P-loop_NTPase"/>
</dbReference>
<dbReference type="SMART" id="SM00487">
    <property type="entry name" value="DEXDc"/>
    <property type="match status" value="1"/>
</dbReference>
<dbReference type="PANTHER" id="PTHR30195:SF15">
    <property type="entry name" value="TYPE I RESTRICTION ENZYME HINDI ENDONUCLEASE SUBUNIT"/>
    <property type="match status" value="1"/>
</dbReference>
<evidence type="ECO:0000256" key="6">
    <source>
        <dbReference type="ARBA" id="ARBA00022747"/>
    </source>
</evidence>
<reference evidence="14" key="1">
    <citation type="journal article" date="2019" name="Int. J. Syst. Evol. Microbiol.">
        <title>The Global Catalogue of Microorganisms (GCM) 10K type strain sequencing project: providing services to taxonomists for standard genome sequencing and annotation.</title>
        <authorList>
            <consortium name="The Broad Institute Genomics Platform"/>
            <consortium name="The Broad Institute Genome Sequencing Center for Infectious Disease"/>
            <person name="Wu L."/>
            <person name="Ma J."/>
        </authorList>
    </citation>
    <scope>NUCLEOTIDE SEQUENCE [LARGE SCALE GENOMIC DNA]</scope>
    <source>
        <strain evidence="14">JCM 13581</strain>
    </source>
</reference>
<accession>A0ABP5B0U6</accession>
<dbReference type="Pfam" id="PF04313">
    <property type="entry name" value="HSDR_N"/>
    <property type="match status" value="1"/>
</dbReference>
<proteinExistence type="inferred from homology"/>
<evidence type="ECO:0000256" key="4">
    <source>
        <dbReference type="ARBA" id="ARBA00022722"/>
    </source>
</evidence>
<comment type="caution">
    <text evidence="13">The sequence shown here is derived from an EMBL/GenBank/DDBJ whole genome shotgun (WGS) entry which is preliminary data.</text>
</comment>
<dbReference type="InterPro" id="IPR055180">
    <property type="entry name" value="HsdR_RecA-like_helicase_dom_2"/>
</dbReference>
<dbReference type="InterPro" id="IPR007409">
    <property type="entry name" value="Restrct_endonuc_type1_HsdR_N"/>
</dbReference>
<keyword evidence="4" id="KW-0540">Nuclease</keyword>
<dbReference type="EC" id="3.1.21.3" evidence="11"/>
<evidence type="ECO:0000256" key="9">
    <source>
        <dbReference type="ARBA" id="ARBA00022840"/>
    </source>
</evidence>
<dbReference type="InterPro" id="IPR004473">
    <property type="entry name" value="Restrct_endonuc_typeI_HsdR"/>
</dbReference>
<sequence length="1086" mass="122300">MTTGGGSEHIPAHLDARMTESVWENLALDELGELAWETRAGKDLAPGTGHRRDWDDLVLHDELRLAIERLNPELSATAVHEALRIATDPASREAYPENRQAHEYLTAGIRLTYVDDFGAEQTPTVRLVDFADPDANRYLAANQVTLREADGSHRRFDIVLYVNGLPLAVVELKSASDEKATIESAHVQLQTYLSEFPIAFRYNVLCLVSDGITAKYGTVFTPYEHFAPWNVDHEGKRVDTTVPGYDGVDALTLALHGLFTQERFLSLTRDFVNFPPPKPGEPLSGKRIAKPHQYFAVKKAVDAVVEASRSTGQAGVVWHTQGAGKSEEMVETAALVSRHPALNNPTIVVITDRNDLDDQLYDTFRDSMALLRQEPFQVGTREELRTELKRRNVGGIIFTTLQKFGLSKEEKAAGTSHPLLSERRNILVIVDEAHRSHYDSLDGYARHLRDALPHATLLAFTGTPISTDQADTRAVFGEYIDVYDLKRAVDDGATVRVFHEPRVIKVDLPKDVDPGKIDEQANSLTEGMDDAERRRVIKCATAMNTVYGAPDRIAELADDLIAHWEKRRELVKPDLGGPGKAMVVCMTREVCVSLFDALAERRPVWVAKEPDRGVMKIVFHSDPSDGKHLREHALRPSQQKVVQARAKDPDDELELLIVHSMLLTGYDAPPIHTLYMDRPMQGANLMQALARVNRRFRGKQDGLLVGYAPLTDNLAKALEEYTDRDRADQTLGADVDRAITEVKNELSTIRGLLAGCRWREWLADTGRPDVRKRALRLTADFLRDPKNPGNRVEPGAKPLSVRFKDSATRLDRFYRLCAMSREISERCADLEDWRRDIAFFSEVRAWMVKLDAAQREASGQPLSAEVRRYLQALAASVVDAEEITDLYAEAGIGRLDITRINEAQLRKLENSETPHLVTEALRRMIQQKMREVTRHNVVRHESFARRLDELMKRYMLQQLTSAQVIAELAALAREVSAEARRGERFDPPLNHAELAFYDAVAHHDMAELMEGGQDTLAEIARALVRDIQKNLSVDWLSREPVRAKLRTRIRRVLAMFDYPPEEEREAVDLVLKQMEIVAALWAPGAK</sequence>
<evidence type="ECO:0000259" key="12">
    <source>
        <dbReference type="PROSITE" id="PS51192"/>
    </source>
</evidence>
<comment type="function">
    <text evidence="11">Subunit R is required for both nuclease and ATPase activities, but not for modification.</text>
</comment>
<dbReference type="Pfam" id="PF18766">
    <property type="entry name" value="SWI2_SNF2"/>
    <property type="match status" value="1"/>
</dbReference>
<keyword evidence="6 11" id="KW-0680">Restriction system</keyword>
<dbReference type="InterPro" id="IPR051268">
    <property type="entry name" value="Type-I_R_enzyme_R_subunit"/>
</dbReference>
<dbReference type="RefSeq" id="WP_344264147.1">
    <property type="nucleotide sequence ID" value="NZ_BAAAMJ010000046.1"/>
</dbReference>
<dbReference type="GO" id="GO:0004519">
    <property type="term" value="F:endonuclease activity"/>
    <property type="evidence" value="ECO:0007669"/>
    <property type="project" value="UniProtKB-KW"/>
</dbReference>
<evidence type="ECO:0000313" key="14">
    <source>
        <dbReference type="Proteomes" id="UP001501303"/>
    </source>
</evidence>
<keyword evidence="10 11" id="KW-0238">DNA-binding</keyword>
<organism evidence="13 14">
    <name type="scientific">Streptomyces sodiiphilus</name>
    <dbReference type="NCBI Taxonomy" id="226217"/>
    <lineage>
        <taxon>Bacteria</taxon>
        <taxon>Bacillati</taxon>
        <taxon>Actinomycetota</taxon>
        <taxon>Actinomycetes</taxon>
        <taxon>Kitasatosporales</taxon>
        <taxon>Streptomycetaceae</taxon>
        <taxon>Streptomyces</taxon>
    </lineage>
</organism>
<evidence type="ECO:0000313" key="13">
    <source>
        <dbReference type="EMBL" id="GAA1926946.1"/>
    </source>
</evidence>